<feature type="region of interest" description="Disordered" evidence="1">
    <location>
        <begin position="1"/>
        <end position="44"/>
    </location>
</feature>
<dbReference type="Proteomes" id="UP001266305">
    <property type="component" value="Unassembled WGS sequence"/>
</dbReference>
<feature type="non-terminal residue" evidence="2">
    <location>
        <position position="123"/>
    </location>
</feature>
<comment type="caution">
    <text evidence="2">The sequence shown here is derived from an EMBL/GenBank/DDBJ whole genome shotgun (WGS) entry which is preliminary data.</text>
</comment>
<feature type="region of interest" description="Disordered" evidence="1">
    <location>
        <begin position="78"/>
        <end position="123"/>
    </location>
</feature>
<sequence length="123" mass="13118">PAPLPLRARPRRFAFAPPRRRAPLPASRPAVARLDGPSRLPSAPLVRLRSPTRVLAGLSARARLPSGARAFPAARTLSLAQPRKRGRGWGGCREGKPAPWPRGGPEPVRSPPCPPCDPGRGRG</sequence>
<feature type="compositionally biased region" description="Basic residues" evidence="1">
    <location>
        <begin position="8"/>
        <end position="22"/>
    </location>
</feature>
<evidence type="ECO:0000313" key="3">
    <source>
        <dbReference type="Proteomes" id="UP001266305"/>
    </source>
</evidence>
<proteinExistence type="predicted"/>
<feature type="compositionally biased region" description="Low complexity" evidence="1">
    <location>
        <begin position="23"/>
        <end position="34"/>
    </location>
</feature>
<protein>
    <recommendedName>
        <fullName evidence="4">Dopamine receptor D4</fullName>
    </recommendedName>
</protein>
<gene>
    <name evidence="2" type="ORF">P7K49_032704</name>
</gene>
<dbReference type="EMBL" id="JASSZA010000019">
    <property type="protein sequence ID" value="KAK2086797.1"/>
    <property type="molecule type" value="Genomic_DNA"/>
</dbReference>
<name>A0ABQ9TRI6_SAGOE</name>
<feature type="compositionally biased region" description="Pro residues" evidence="1">
    <location>
        <begin position="98"/>
        <end position="117"/>
    </location>
</feature>
<organism evidence="2 3">
    <name type="scientific">Saguinus oedipus</name>
    <name type="common">Cotton-top tamarin</name>
    <name type="synonym">Oedipomidas oedipus</name>
    <dbReference type="NCBI Taxonomy" id="9490"/>
    <lineage>
        <taxon>Eukaryota</taxon>
        <taxon>Metazoa</taxon>
        <taxon>Chordata</taxon>
        <taxon>Craniata</taxon>
        <taxon>Vertebrata</taxon>
        <taxon>Euteleostomi</taxon>
        <taxon>Mammalia</taxon>
        <taxon>Eutheria</taxon>
        <taxon>Euarchontoglires</taxon>
        <taxon>Primates</taxon>
        <taxon>Haplorrhini</taxon>
        <taxon>Platyrrhini</taxon>
        <taxon>Cebidae</taxon>
        <taxon>Callitrichinae</taxon>
        <taxon>Saguinus</taxon>
    </lineage>
</organism>
<accession>A0ABQ9TRI6</accession>
<feature type="non-terminal residue" evidence="2">
    <location>
        <position position="1"/>
    </location>
</feature>
<evidence type="ECO:0000313" key="2">
    <source>
        <dbReference type="EMBL" id="KAK2086797.1"/>
    </source>
</evidence>
<evidence type="ECO:0008006" key="4">
    <source>
        <dbReference type="Google" id="ProtNLM"/>
    </source>
</evidence>
<reference evidence="2 3" key="1">
    <citation type="submission" date="2023-05" db="EMBL/GenBank/DDBJ databases">
        <title>B98-5 Cell Line De Novo Hybrid Assembly: An Optical Mapping Approach.</title>
        <authorList>
            <person name="Kananen K."/>
            <person name="Auerbach J.A."/>
            <person name="Kautto E."/>
            <person name="Blachly J.S."/>
        </authorList>
    </citation>
    <scope>NUCLEOTIDE SEQUENCE [LARGE SCALE GENOMIC DNA]</scope>
    <source>
        <strain evidence="2">B95-8</strain>
        <tissue evidence="2">Cell line</tissue>
    </source>
</reference>
<evidence type="ECO:0000256" key="1">
    <source>
        <dbReference type="SAM" id="MobiDB-lite"/>
    </source>
</evidence>
<keyword evidence="3" id="KW-1185">Reference proteome</keyword>